<dbReference type="VEuPathDB" id="GiardiaDB:GMRT_11573"/>
<proteinExistence type="predicted"/>
<dbReference type="InterPro" id="IPR016024">
    <property type="entry name" value="ARM-type_fold"/>
</dbReference>
<dbReference type="GO" id="GO:0000480">
    <property type="term" value="P:endonucleolytic cleavage in 5'-ETS of tricistronic rRNA transcript (SSU-rRNA, 5.8S rRNA, LSU-rRNA)"/>
    <property type="evidence" value="ECO:0007669"/>
    <property type="project" value="TreeGrafter"/>
</dbReference>
<evidence type="ECO:0000313" key="3">
    <source>
        <dbReference type="EMBL" id="TNJ30312.1"/>
    </source>
</evidence>
<dbReference type="GO" id="GO:0000447">
    <property type="term" value="P:endonucleolytic cleavage in ITS1 to separate SSU-rRNA from 5.8S rRNA and LSU-rRNA from tricistronic rRNA transcript (SSU-rRNA, 5.8S rRNA, LSU-rRNA)"/>
    <property type="evidence" value="ECO:0007669"/>
    <property type="project" value="TreeGrafter"/>
</dbReference>
<dbReference type="SUPFAM" id="SSF48371">
    <property type="entry name" value="ARM repeat"/>
    <property type="match status" value="1"/>
</dbReference>
<gene>
    <name evidence="4" type="ORF">GMRT_11573</name>
    <name evidence="3" type="ORF">GMRT_21135</name>
</gene>
<dbReference type="EMBL" id="VDLU01000001">
    <property type="protein sequence ID" value="TNJ30312.1"/>
    <property type="molecule type" value="Genomic_DNA"/>
</dbReference>
<reference evidence="3 5" key="1">
    <citation type="submission" date="2019-05" db="EMBL/GenBank/DDBJ databases">
        <title>The compact genome of Giardia muris reveals important steps in the evolution of intestinal protozoan parasites.</title>
        <authorList>
            <person name="Xu F."/>
            <person name="Jimenez-Gonzalez A."/>
            <person name="Einarsson E."/>
            <person name="Astvaldsson A."/>
            <person name="Peirasmaki D."/>
            <person name="Eckmann L."/>
            <person name="Andersson J.O."/>
            <person name="Svard S.G."/>
            <person name="Jerlstrom-Hultqvist J."/>
        </authorList>
    </citation>
    <scope>NUCLEOTIDE SEQUENCE [LARGE SCALE GENOMIC DNA]</scope>
    <source>
        <strain evidence="3 5">Roberts-Thomson</strain>
    </source>
</reference>
<dbReference type="VEuPathDB" id="GiardiaDB:GMRT_21135"/>
<organism evidence="3 5">
    <name type="scientific">Giardia muris</name>
    <dbReference type="NCBI Taxonomy" id="5742"/>
    <lineage>
        <taxon>Eukaryota</taxon>
        <taxon>Metamonada</taxon>
        <taxon>Diplomonadida</taxon>
        <taxon>Hexamitidae</taxon>
        <taxon>Giardiinae</taxon>
        <taxon>Giardia</taxon>
    </lineage>
</organism>
<dbReference type="GO" id="GO:0030688">
    <property type="term" value="C:preribosome, small subunit precursor"/>
    <property type="evidence" value="ECO:0007669"/>
    <property type="project" value="TreeGrafter"/>
</dbReference>
<dbReference type="PANTHER" id="PTHR13102">
    <property type="entry name" value="NUCLEOLAR PROTEIN 9"/>
    <property type="match status" value="1"/>
</dbReference>
<protein>
    <submittedName>
        <fullName evidence="3">Uncharacterized protein</fullName>
    </submittedName>
</protein>
<dbReference type="InterPro" id="IPR040000">
    <property type="entry name" value="NOP9"/>
</dbReference>
<sequence length="668" mass="72854">MCTSRTALETPLRSRVGRILFMVTEDAYEALRRADRYLCNPRASDEERHEAAVAVLTTARGCVLDLARDTYGARMLEEALQLATPGQVATILAELLPSFLAVARTRNGSHVCQTCVALASRASRSAPMETDPTGLGALYRSLVEGSVLPELEGFADSFASYTLRTLLRVEAGIPPEDDRRGRRKHASEDALCVLYGPRDPFHHTAGPYLGRLLIGVHAAWFRGADILGVCRSTELSVLVQEYARAAATCWDELSLPAECTPSVLLRRLLGLQVDTDDLDSSAVEAVLTVSEISFAFEELLKATARCDPSFAGQAADRLLEATVLGGSCSLSSTAEIPASSHAIATAIEHASSPAVIQRLLVCYTAECQLLLELDNSRFIPSVLRVAGSAVSELRNFLLELIRLTGAGDRFARALLLPGQPLVGPFELSFSFTSNPRHRFTALQTVVPEGEPIPRELLDARREEHARRTELEQEAFFGTRFVRRQGTGPTKMGVWQTGKQILIAWFALPSRDLSELAATSLLDSFPTAKDLHCLIEHPAGCAVLEAFVHSEAVGLELKIRLLMTLRPAISDLASNKLGCTLLRALHEALLGPADGVPEDIVADARTVLAGEINTSTASVSRFGRDLCRDMNLKLFSRDPRAWLRASRNRSQARRAIHDLFSAPVGKHRH</sequence>
<dbReference type="InterPro" id="IPR011989">
    <property type="entry name" value="ARM-like"/>
</dbReference>
<dbReference type="Gene3D" id="1.25.10.10">
    <property type="entry name" value="Leucine-rich Repeat Variant"/>
    <property type="match status" value="1"/>
</dbReference>
<dbReference type="GO" id="GO:0000056">
    <property type="term" value="P:ribosomal small subunit export from nucleus"/>
    <property type="evidence" value="ECO:0007669"/>
    <property type="project" value="TreeGrafter"/>
</dbReference>
<name>A0A4Z1SWY0_GIAMU</name>
<dbReference type="SMART" id="SM00025">
    <property type="entry name" value="Pumilio"/>
    <property type="match status" value="2"/>
</dbReference>
<dbReference type="GO" id="GO:0003723">
    <property type="term" value="F:RNA binding"/>
    <property type="evidence" value="ECO:0007669"/>
    <property type="project" value="InterPro"/>
</dbReference>
<dbReference type="EMBL" id="VDLU01000001">
    <property type="protein sequence ID" value="TNJ30350.1"/>
    <property type="molecule type" value="Genomic_DNA"/>
</dbReference>
<accession>A0A4Z1SWY0</accession>
<dbReference type="GO" id="GO:0005730">
    <property type="term" value="C:nucleolus"/>
    <property type="evidence" value="ECO:0007669"/>
    <property type="project" value="TreeGrafter"/>
</dbReference>
<keyword evidence="5" id="KW-1185">Reference proteome</keyword>
<dbReference type="AlphaFoldDB" id="A0A4Z1SWY0"/>
<dbReference type="PANTHER" id="PTHR13102:SF0">
    <property type="entry name" value="NUCLEOLAR PROTEIN 9"/>
    <property type="match status" value="1"/>
</dbReference>
<evidence type="ECO:0000256" key="1">
    <source>
        <dbReference type="ARBA" id="ARBA00022737"/>
    </source>
</evidence>
<dbReference type="PROSITE" id="PS50302">
    <property type="entry name" value="PUM"/>
    <property type="match status" value="1"/>
</dbReference>
<dbReference type="Proteomes" id="UP000315496">
    <property type="component" value="Chromosome 1"/>
</dbReference>
<dbReference type="GO" id="GO:0030686">
    <property type="term" value="C:90S preribosome"/>
    <property type="evidence" value="ECO:0007669"/>
    <property type="project" value="TreeGrafter"/>
</dbReference>
<evidence type="ECO:0000313" key="4">
    <source>
        <dbReference type="EMBL" id="TNJ30350.1"/>
    </source>
</evidence>
<evidence type="ECO:0000313" key="5">
    <source>
        <dbReference type="Proteomes" id="UP000315496"/>
    </source>
</evidence>
<dbReference type="InterPro" id="IPR001313">
    <property type="entry name" value="Pumilio_RNA-bd_rpt"/>
</dbReference>
<evidence type="ECO:0000256" key="2">
    <source>
        <dbReference type="PROSITE-ProRule" id="PRU00317"/>
    </source>
</evidence>
<keyword evidence="1" id="KW-0677">Repeat</keyword>
<dbReference type="GO" id="GO:0000472">
    <property type="term" value="P:endonucleolytic cleavage to generate mature 5'-end of SSU-rRNA from (SSU-rRNA, 5.8S rRNA, LSU-rRNA)"/>
    <property type="evidence" value="ECO:0007669"/>
    <property type="project" value="TreeGrafter"/>
</dbReference>
<feature type="repeat" description="Pumilio" evidence="2">
    <location>
        <begin position="54"/>
        <end position="93"/>
    </location>
</feature>
<comment type="caution">
    <text evidence="3">The sequence shown here is derived from an EMBL/GenBank/DDBJ whole genome shotgun (WGS) entry which is preliminary data.</text>
</comment>
<dbReference type="Pfam" id="PF22493">
    <property type="entry name" value="PUF_NOP9"/>
    <property type="match status" value="1"/>
</dbReference>
<dbReference type="OrthoDB" id="668540at2759"/>